<feature type="domain" description="PDZ" evidence="2">
    <location>
        <begin position="416"/>
        <end position="482"/>
    </location>
</feature>
<reference evidence="3 4" key="1">
    <citation type="submission" date="2024-10" db="EMBL/GenBank/DDBJ databases">
        <title>Updated reference genomes for cyclostephanoid diatoms.</title>
        <authorList>
            <person name="Roberts W.R."/>
            <person name="Alverson A.J."/>
        </authorList>
    </citation>
    <scope>NUCLEOTIDE SEQUENCE [LARGE SCALE GENOMIC DNA]</scope>
    <source>
        <strain evidence="3 4">AJA228-03</strain>
    </source>
</reference>
<feature type="domain" description="PDZ" evidence="2">
    <location>
        <begin position="293"/>
        <end position="372"/>
    </location>
</feature>
<dbReference type="SMART" id="SM00228">
    <property type="entry name" value="PDZ"/>
    <property type="match status" value="2"/>
</dbReference>
<comment type="caution">
    <text evidence="3">The sequence shown here is derived from an EMBL/GenBank/DDBJ whole genome shotgun (WGS) entry which is preliminary data.</text>
</comment>
<feature type="region of interest" description="Disordered" evidence="1">
    <location>
        <begin position="14"/>
        <end position="67"/>
    </location>
</feature>
<protein>
    <recommendedName>
        <fullName evidence="2">PDZ domain-containing protein</fullName>
    </recommendedName>
</protein>
<feature type="region of interest" description="Disordered" evidence="1">
    <location>
        <begin position="219"/>
        <end position="242"/>
    </location>
</feature>
<dbReference type="CDD" id="cd00136">
    <property type="entry name" value="PDZ_canonical"/>
    <property type="match status" value="1"/>
</dbReference>
<dbReference type="Gene3D" id="2.30.42.10">
    <property type="match status" value="1"/>
</dbReference>
<dbReference type="SUPFAM" id="SSF50156">
    <property type="entry name" value="PDZ domain-like"/>
    <property type="match status" value="2"/>
</dbReference>
<dbReference type="AlphaFoldDB" id="A0ABD3RGD4"/>
<dbReference type="Proteomes" id="UP001530377">
    <property type="component" value="Unassembled WGS sequence"/>
</dbReference>
<evidence type="ECO:0000313" key="4">
    <source>
        <dbReference type="Proteomes" id="UP001530377"/>
    </source>
</evidence>
<feature type="compositionally biased region" description="Acidic residues" evidence="1">
    <location>
        <begin position="18"/>
        <end position="32"/>
    </location>
</feature>
<gene>
    <name evidence="3" type="ORF">ACHAXA_002787</name>
</gene>
<evidence type="ECO:0000313" key="3">
    <source>
        <dbReference type="EMBL" id="KAL3812090.1"/>
    </source>
</evidence>
<proteinExistence type="predicted"/>
<evidence type="ECO:0000259" key="2">
    <source>
        <dbReference type="PROSITE" id="PS50106"/>
    </source>
</evidence>
<organism evidence="3 4">
    <name type="scientific">Cyclostephanos tholiformis</name>
    <dbReference type="NCBI Taxonomy" id="382380"/>
    <lineage>
        <taxon>Eukaryota</taxon>
        <taxon>Sar</taxon>
        <taxon>Stramenopiles</taxon>
        <taxon>Ochrophyta</taxon>
        <taxon>Bacillariophyta</taxon>
        <taxon>Coscinodiscophyceae</taxon>
        <taxon>Thalassiosirophycidae</taxon>
        <taxon>Stephanodiscales</taxon>
        <taxon>Stephanodiscaceae</taxon>
        <taxon>Cyclostephanos</taxon>
    </lineage>
</organism>
<dbReference type="InterPro" id="IPR001478">
    <property type="entry name" value="PDZ"/>
</dbReference>
<evidence type="ECO:0000256" key="1">
    <source>
        <dbReference type="SAM" id="MobiDB-lite"/>
    </source>
</evidence>
<sequence length="614" mass="66401">MPSLLSHDLYESSRFDLDLDPNDGGSDADESVDSSSQRLTHIPEGGSVSSLPDGAVDPSPSLMPMDGDEDVAVDEDIGNTSSMIGGEGGHGQIPKGVAMNGYVDDVRGDASSANDSAVVISKYRKVVKVRLLDAGQGVTQSSVATVAVNIPTERGLRGVYPLLLGVGQNVKLRHEAKNERGHSEGGMDAIAMTWQPIIDDKAWQPPLILSDDDRDRLGVAHAKDGQSDPPQSPPTNNSATIVPPSMVELDVSTLPATIEAKVSDVNPSIYIASEKSSAQVKRPKSFTIPSILTCKVKKLTPTEKYGLAVRKASNGSIVIDKITPGSPFAGTAMRLGYECLSINGHRLRSARRAAEIIRESNTSVTLMASDSPRPPETMYTMISLKKYLASKNHSASLIDIKNPALSELYHSTSMTDLKLSRSRKDCAAGMYFKMKHGLVKMVRADSDSPIKLTSMKAGDFILAINGSAAESIPKAVELLSDSCDDMVPILYLSMRQLRVSLVDSVIGDLWNKEWSSDCDECIILRRNGSVVGDSSNKSLNPMTIRFKEDGRCELLDPLRSFREKSQENYVAIVTPDHPLNTVVDSLNKKMTSFLVAIREGVQLASKRRSSTKEL</sequence>
<dbReference type="PROSITE" id="PS50106">
    <property type="entry name" value="PDZ"/>
    <property type="match status" value="2"/>
</dbReference>
<dbReference type="InterPro" id="IPR036034">
    <property type="entry name" value="PDZ_sf"/>
</dbReference>
<accession>A0ABD3RGD4</accession>
<name>A0ABD3RGD4_9STRA</name>
<dbReference type="EMBL" id="JALLPB020000217">
    <property type="protein sequence ID" value="KAL3812090.1"/>
    <property type="molecule type" value="Genomic_DNA"/>
</dbReference>
<keyword evidence="4" id="KW-1185">Reference proteome</keyword>